<name>X6MY54_RETFI</name>
<dbReference type="Proteomes" id="UP000023152">
    <property type="component" value="Unassembled WGS sequence"/>
</dbReference>
<keyword evidence="2" id="KW-0472">Membrane</keyword>
<comment type="caution">
    <text evidence="3">The sequence shown here is derived from an EMBL/GenBank/DDBJ whole genome shotgun (WGS) entry which is preliminary data.</text>
</comment>
<evidence type="ECO:0000313" key="4">
    <source>
        <dbReference type="Proteomes" id="UP000023152"/>
    </source>
</evidence>
<accession>X6MY54</accession>
<gene>
    <name evidence="3" type="ORF">RFI_18700</name>
</gene>
<evidence type="ECO:0000256" key="2">
    <source>
        <dbReference type="SAM" id="Phobius"/>
    </source>
</evidence>
<keyword evidence="2" id="KW-0812">Transmembrane</keyword>
<evidence type="ECO:0000256" key="1">
    <source>
        <dbReference type="SAM" id="Coils"/>
    </source>
</evidence>
<protein>
    <submittedName>
        <fullName evidence="3">Viral A-type inclusion protein</fullName>
    </submittedName>
</protein>
<proteinExistence type="predicted"/>
<feature type="coiled-coil region" evidence="1">
    <location>
        <begin position="37"/>
        <end position="95"/>
    </location>
</feature>
<sequence>MSLSSDVSNQLPTEVQIALQGQIRKLEQEIMSKAVAYDILQSRSEMLQKRLETKELRIKNLTADLKKLQSQLAEKNDSEVRLAQTIQDMQEMQENIIVSPIKSNVSNNNDDINQIDMTEQQIEIRKNVIEIKKTMEKIENGMEKTLMELKQQMIDTDENIKKMQQMNEQWLQQSFVRLNDITKESKQEIQKNLKIFEKDRLKKENIIENKTNTNVNTMKTELLFATKWNDIISLKKQCNNIHDKFAQLPNILAHVKDVEELGISLNEWIKKNNTQTFLVLNEWLKYQISQISIKKIFPHIRFILLTLVCRTFVQDLTWEPRLMEIQFKAEQFLRDIRINGEFTDQISNTIISWCQELANENTSAFIHISCPALLHPVYSFFEVINKSTQDMRGQFNSLIMAKSTATTRPKNISMKPHSRPWVIFALFFLGSNILLWNLLQDCKLFHTKLHLLVVLCYPFFSYLQII</sequence>
<reference evidence="3 4" key="1">
    <citation type="journal article" date="2013" name="Curr. Biol.">
        <title>The Genome of the Foraminiferan Reticulomyxa filosa.</title>
        <authorList>
            <person name="Glockner G."/>
            <person name="Hulsmann N."/>
            <person name="Schleicher M."/>
            <person name="Noegel A.A."/>
            <person name="Eichinger L."/>
            <person name="Gallinger C."/>
            <person name="Pawlowski J."/>
            <person name="Sierra R."/>
            <person name="Euteneuer U."/>
            <person name="Pillet L."/>
            <person name="Moustafa A."/>
            <person name="Platzer M."/>
            <person name="Groth M."/>
            <person name="Szafranski K."/>
            <person name="Schliwa M."/>
        </authorList>
    </citation>
    <scope>NUCLEOTIDE SEQUENCE [LARGE SCALE GENOMIC DNA]</scope>
</reference>
<keyword evidence="4" id="KW-1185">Reference proteome</keyword>
<evidence type="ECO:0000313" key="3">
    <source>
        <dbReference type="EMBL" id="ETO18566.1"/>
    </source>
</evidence>
<keyword evidence="1" id="KW-0175">Coiled coil</keyword>
<dbReference type="AlphaFoldDB" id="X6MY54"/>
<feature type="coiled-coil region" evidence="1">
    <location>
        <begin position="132"/>
        <end position="166"/>
    </location>
</feature>
<feature type="transmembrane region" description="Helical" evidence="2">
    <location>
        <begin position="421"/>
        <end position="439"/>
    </location>
</feature>
<dbReference type="EMBL" id="ASPP01014727">
    <property type="protein sequence ID" value="ETO18566.1"/>
    <property type="molecule type" value="Genomic_DNA"/>
</dbReference>
<keyword evidence="2" id="KW-1133">Transmembrane helix</keyword>
<organism evidence="3 4">
    <name type="scientific">Reticulomyxa filosa</name>
    <dbReference type="NCBI Taxonomy" id="46433"/>
    <lineage>
        <taxon>Eukaryota</taxon>
        <taxon>Sar</taxon>
        <taxon>Rhizaria</taxon>
        <taxon>Retaria</taxon>
        <taxon>Foraminifera</taxon>
        <taxon>Monothalamids</taxon>
        <taxon>Reticulomyxidae</taxon>
        <taxon>Reticulomyxa</taxon>
    </lineage>
</organism>